<evidence type="ECO:0000256" key="1">
    <source>
        <dbReference type="SAM" id="MobiDB-lite"/>
    </source>
</evidence>
<feature type="transmembrane region" description="Helical" evidence="2">
    <location>
        <begin position="181"/>
        <end position="199"/>
    </location>
</feature>
<feature type="signal peptide" evidence="3">
    <location>
        <begin position="1"/>
        <end position="26"/>
    </location>
</feature>
<evidence type="ECO:0000256" key="3">
    <source>
        <dbReference type="SAM" id="SignalP"/>
    </source>
</evidence>
<dbReference type="EMBL" id="OVEO01000005">
    <property type="protein sequence ID" value="SPQ96288.1"/>
    <property type="molecule type" value="Genomic_DNA"/>
</dbReference>
<dbReference type="AlphaFoldDB" id="A0A3P3Y7X5"/>
<keyword evidence="2" id="KW-0472">Membrane</keyword>
<dbReference type="Proteomes" id="UP000290189">
    <property type="component" value="Unassembled WGS sequence"/>
</dbReference>
<gene>
    <name evidence="4" type="ORF">PLBR_LOCUS3503</name>
</gene>
<keyword evidence="2" id="KW-0812">Transmembrane</keyword>
<keyword evidence="2" id="KW-1133">Transmembrane helix</keyword>
<protein>
    <submittedName>
        <fullName evidence="4">Uncharacterized protein</fullName>
    </submittedName>
</protein>
<geneLocation type="mitochondrion" evidence="4"/>
<proteinExistence type="predicted"/>
<feature type="chain" id="PRO_5018040461" evidence="3">
    <location>
        <begin position="27"/>
        <end position="201"/>
    </location>
</feature>
<evidence type="ECO:0000313" key="5">
    <source>
        <dbReference type="Proteomes" id="UP000290189"/>
    </source>
</evidence>
<organism evidence="4 5">
    <name type="scientific">Plasmodiophora brassicae</name>
    <name type="common">Clubroot disease agent</name>
    <dbReference type="NCBI Taxonomy" id="37360"/>
    <lineage>
        <taxon>Eukaryota</taxon>
        <taxon>Sar</taxon>
        <taxon>Rhizaria</taxon>
        <taxon>Endomyxa</taxon>
        <taxon>Phytomyxea</taxon>
        <taxon>Plasmodiophorida</taxon>
        <taxon>Plasmodiophoridae</taxon>
        <taxon>Plasmodiophora</taxon>
    </lineage>
</organism>
<keyword evidence="4" id="KW-0496">Mitochondrion</keyword>
<evidence type="ECO:0000256" key="2">
    <source>
        <dbReference type="SAM" id="Phobius"/>
    </source>
</evidence>
<accession>A0A3P3Y7X5</accession>
<reference evidence="4 5" key="1">
    <citation type="submission" date="2018-03" db="EMBL/GenBank/DDBJ databases">
        <authorList>
            <person name="Fogelqvist J."/>
        </authorList>
    </citation>
    <scope>NUCLEOTIDE SEQUENCE [LARGE SCALE GENOMIC DNA]</scope>
</reference>
<name>A0A3P3Y7X5_PLABS</name>
<sequence>MSQTLVRTLVLTWLPIVLVILDAALAKGRAGGGRGGAGARNPRDSRVGGGGLYVSRTRPPDVDRRHPPVAYPFVLGVILYPRDDGAMPYPGDAECVTAATEQCSTITPNVSAYSQSSTPAPSATFRIPSKCCDEKRSHCVYPGPSDFCNDAISGLQDSSKFCCIPYDAYSSGSLRTQAPQPMFLVFLFLILLRIIKVVSRA</sequence>
<evidence type="ECO:0000313" key="4">
    <source>
        <dbReference type="EMBL" id="SPQ96288.1"/>
    </source>
</evidence>
<keyword evidence="3" id="KW-0732">Signal</keyword>
<feature type="region of interest" description="Disordered" evidence="1">
    <location>
        <begin position="30"/>
        <end position="61"/>
    </location>
</feature>